<comment type="caution">
    <text evidence="3">The sequence shown here is derived from an EMBL/GenBank/DDBJ whole genome shotgun (WGS) entry which is preliminary data.</text>
</comment>
<name>A0A1R1PJN5_ZANCU</name>
<feature type="compositionally biased region" description="Basic and acidic residues" evidence="1">
    <location>
        <begin position="113"/>
        <end position="131"/>
    </location>
</feature>
<keyword evidence="4" id="KW-1185">Reference proteome</keyword>
<sequence length="256" mass="30767">MTALKLTIGKLVMTTLLYTACANSMQPMGIVNEAHNSGMPLKKRGDSRYNDYSDFDYRNYDYGFQMRPSYAENTNYGNWDRAEYDMYTPVRSPLAHIKFGATTIGGVGVDGYRYGHRDHGRDSDRDSYRDNYRDIQRYYRGDGYRDNGRDYYRDNERDDYRDHGRIERRGDRRDGYRYDSQNGYRDHGRGDYRDDRRDSYRDNGRDSYRDNRRDDYRDDRRDDRRNGYRDDRIVGGDYHFRMGRPSYPNPLMRSNE</sequence>
<reference evidence="4" key="1">
    <citation type="submission" date="2017-01" db="EMBL/GenBank/DDBJ databases">
        <authorList>
            <person name="Wang Y."/>
            <person name="White M."/>
            <person name="Kvist S."/>
            <person name="Moncalvo J.-M."/>
        </authorList>
    </citation>
    <scope>NUCLEOTIDE SEQUENCE [LARGE SCALE GENOMIC DNA]</scope>
    <source>
        <strain evidence="4">COL-18-3</strain>
    </source>
</reference>
<accession>A0A1R1PJN5</accession>
<evidence type="ECO:0000256" key="2">
    <source>
        <dbReference type="SAM" id="SignalP"/>
    </source>
</evidence>
<keyword evidence="2" id="KW-0732">Signal</keyword>
<feature type="region of interest" description="Disordered" evidence="1">
    <location>
        <begin position="110"/>
        <end position="131"/>
    </location>
</feature>
<organism evidence="3 4">
    <name type="scientific">Zancudomyces culisetae</name>
    <name type="common">Gut fungus</name>
    <name type="synonym">Smittium culisetae</name>
    <dbReference type="NCBI Taxonomy" id="1213189"/>
    <lineage>
        <taxon>Eukaryota</taxon>
        <taxon>Fungi</taxon>
        <taxon>Fungi incertae sedis</taxon>
        <taxon>Zoopagomycota</taxon>
        <taxon>Kickxellomycotina</taxon>
        <taxon>Harpellomycetes</taxon>
        <taxon>Harpellales</taxon>
        <taxon>Legeriomycetaceae</taxon>
        <taxon>Zancudomyces</taxon>
    </lineage>
</organism>
<evidence type="ECO:0000313" key="4">
    <source>
        <dbReference type="Proteomes" id="UP000188320"/>
    </source>
</evidence>
<feature type="compositionally biased region" description="Basic and acidic residues" evidence="1">
    <location>
        <begin position="184"/>
        <end position="233"/>
    </location>
</feature>
<evidence type="ECO:0000256" key="1">
    <source>
        <dbReference type="SAM" id="MobiDB-lite"/>
    </source>
</evidence>
<dbReference type="Proteomes" id="UP000188320">
    <property type="component" value="Unassembled WGS sequence"/>
</dbReference>
<protein>
    <recommendedName>
        <fullName evidence="5">Nipped-B-like protein B</fullName>
    </recommendedName>
</protein>
<evidence type="ECO:0008006" key="5">
    <source>
        <dbReference type="Google" id="ProtNLM"/>
    </source>
</evidence>
<evidence type="ECO:0000313" key="3">
    <source>
        <dbReference type="EMBL" id="OMH81092.1"/>
    </source>
</evidence>
<feature type="chain" id="PRO_5012525945" description="Nipped-B-like protein B" evidence="2">
    <location>
        <begin position="23"/>
        <end position="256"/>
    </location>
</feature>
<proteinExistence type="predicted"/>
<gene>
    <name evidence="3" type="ORF">AX774_g5458</name>
</gene>
<feature type="region of interest" description="Disordered" evidence="1">
    <location>
        <begin position="171"/>
        <end position="233"/>
    </location>
</feature>
<dbReference type="EMBL" id="LSSK01000981">
    <property type="protein sequence ID" value="OMH81092.1"/>
    <property type="molecule type" value="Genomic_DNA"/>
</dbReference>
<feature type="signal peptide" evidence="2">
    <location>
        <begin position="1"/>
        <end position="22"/>
    </location>
</feature>
<dbReference type="AlphaFoldDB" id="A0A1R1PJN5"/>